<evidence type="ECO:0000256" key="8">
    <source>
        <dbReference type="ARBA" id="ARBA00023015"/>
    </source>
</evidence>
<evidence type="ECO:0000313" key="12">
    <source>
        <dbReference type="EMBL" id="ANE48273.1"/>
    </source>
</evidence>
<dbReference type="InterPro" id="IPR036390">
    <property type="entry name" value="WH_DNA-bd_sf"/>
</dbReference>
<dbReference type="PROSITE" id="PS50949">
    <property type="entry name" value="HTH_GNTR"/>
    <property type="match status" value="1"/>
</dbReference>
<dbReference type="PANTHER" id="PTHR46577:SF2">
    <property type="entry name" value="TRANSCRIPTIONAL REGULATORY PROTEIN"/>
    <property type="match status" value="1"/>
</dbReference>
<dbReference type="AlphaFoldDB" id="A0A172TNE8"/>
<dbReference type="Pfam" id="PF00392">
    <property type="entry name" value="GntR"/>
    <property type="match status" value="1"/>
</dbReference>
<keyword evidence="5" id="KW-0032">Aminotransferase</keyword>
<comment type="similarity">
    <text evidence="3">Belongs to the class-I pyridoxal-phosphate-dependent aminotransferase family.</text>
</comment>
<proteinExistence type="inferred from homology"/>
<comment type="cofactor">
    <cofactor evidence="1">
        <name>pyridoxal 5'-phosphate</name>
        <dbReference type="ChEBI" id="CHEBI:597326"/>
    </cofactor>
</comment>
<dbReference type="SUPFAM" id="SSF53383">
    <property type="entry name" value="PLP-dependent transferases"/>
    <property type="match status" value="1"/>
</dbReference>
<dbReference type="Gene3D" id="1.10.10.10">
    <property type="entry name" value="Winged helix-like DNA-binding domain superfamily/Winged helix DNA-binding domain"/>
    <property type="match status" value="1"/>
</dbReference>
<dbReference type="Proteomes" id="UP000076927">
    <property type="component" value="Chromosome"/>
</dbReference>
<dbReference type="InterPro" id="IPR051446">
    <property type="entry name" value="HTH_trans_reg/aminotransferase"/>
</dbReference>
<dbReference type="Pfam" id="PF00155">
    <property type="entry name" value="Aminotran_1_2"/>
    <property type="match status" value="1"/>
</dbReference>
<comment type="similarity">
    <text evidence="2">In the C-terminal section; belongs to the class-I pyridoxal-phosphate-dependent aminotransferase family.</text>
</comment>
<dbReference type="InterPro" id="IPR004839">
    <property type="entry name" value="Aminotransferase_I/II_large"/>
</dbReference>
<protein>
    <recommendedName>
        <fullName evidence="11">HTH gntR-type domain-containing protein</fullName>
    </recommendedName>
</protein>
<evidence type="ECO:0000256" key="6">
    <source>
        <dbReference type="ARBA" id="ARBA00022679"/>
    </source>
</evidence>
<dbReference type="InterPro" id="IPR036388">
    <property type="entry name" value="WH-like_DNA-bd_sf"/>
</dbReference>
<dbReference type="Gene3D" id="3.40.640.10">
    <property type="entry name" value="Type I PLP-dependent aspartate aminotransferase-like (Major domain)"/>
    <property type="match status" value="1"/>
</dbReference>
<dbReference type="GO" id="GO:0003677">
    <property type="term" value="F:DNA binding"/>
    <property type="evidence" value="ECO:0007669"/>
    <property type="project" value="UniProtKB-KW"/>
</dbReference>
<keyword evidence="10" id="KW-0804">Transcription</keyword>
<dbReference type="STRING" id="1178515.SY83_20505"/>
<dbReference type="FunFam" id="3.40.640.10:FF:000053">
    <property type="entry name" value="Aminotransferase, class I"/>
    <property type="match status" value="1"/>
</dbReference>
<evidence type="ECO:0000256" key="9">
    <source>
        <dbReference type="ARBA" id="ARBA00023125"/>
    </source>
</evidence>
<dbReference type="OrthoDB" id="9802601at2"/>
<keyword evidence="7" id="KW-0663">Pyridoxal phosphate</keyword>
<evidence type="ECO:0000256" key="2">
    <source>
        <dbReference type="ARBA" id="ARBA00005384"/>
    </source>
</evidence>
<keyword evidence="6" id="KW-0808">Transferase</keyword>
<evidence type="ECO:0000259" key="11">
    <source>
        <dbReference type="PROSITE" id="PS50949"/>
    </source>
</evidence>
<dbReference type="EMBL" id="CP011388">
    <property type="protein sequence ID" value="ANE48273.1"/>
    <property type="molecule type" value="Genomic_DNA"/>
</dbReference>
<dbReference type="InterPro" id="IPR015424">
    <property type="entry name" value="PyrdxlP-dep_Trfase"/>
</dbReference>
<feature type="domain" description="HTH gntR-type" evidence="11">
    <location>
        <begin position="11"/>
        <end position="79"/>
    </location>
</feature>
<evidence type="ECO:0000256" key="3">
    <source>
        <dbReference type="ARBA" id="ARBA00007441"/>
    </source>
</evidence>
<evidence type="ECO:0000256" key="7">
    <source>
        <dbReference type="ARBA" id="ARBA00022898"/>
    </source>
</evidence>
<dbReference type="InterPro" id="IPR015422">
    <property type="entry name" value="PyrdxlP-dep_Trfase_small"/>
</dbReference>
<evidence type="ECO:0000256" key="10">
    <source>
        <dbReference type="ARBA" id="ARBA00023163"/>
    </source>
</evidence>
<dbReference type="CDD" id="cd00609">
    <property type="entry name" value="AAT_like"/>
    <property type="match status" value="1"/>
</dbReference>
<dbReference type="RefSeq" id="WP_068609922.1">
    <property type="nucleotide sequence ID" value="NZ_CP011388.1"/>
</dbReference>
<keyword evidence="9" id="KW-0238">DNA-binding</keyword>
<dbReference type="PATRIC" id="fig|1178515.4.peg.4150"/>
<sequence>MHIPIQRGSGTAVVEQIRHSIADRIRSGLLTHGAALPSVRALAKTSGVSVMTVVQAYNQLEENGYIRRVHGKGTYVSTEQYSQEVRATPSSKEDWQLVLQDYLPRAQIWRHSHNFDPKEGELKLSMASIDRELYPLEEVSEEIYRITKSDPALISDYGPIQGDKQLRGHMADYLKSRLVSVSKEQLLITNGCQQGIDLVARTFLGPGDVVMMESPTYMAAIDVFRARGALVVPVPVDGEGMRMDVLTRLCDSYTPKLIYVNPTYQNPTGSVMSAPRRAQLLQLAQSFNALIVEDEAWSGIQFGSPPPAPIKSMDTDGHVIYMTSFSKILSPGCRIAVLAAVGTVLSRLISSKAIADLGSPLLTQQVILPFFKGNRIYKHMEKLNRELLKRRDLAIRLLREHAPAGVTWTEPMGGLNLWLTLPPQTDTDRLLHEAQRERISFLPSSAFYPGEPEYHHLRLCYSYLPPAELQMGIIQLCKLMDRHLDRQVDQTYVPVI</sequence>
<dbReference type="KEGG" id="pswu:SY83_20505"/>
<gene>
    <name evidence="12" type="ORF">SY83_20505</name>
</gene>
<name>A0A172TNE8_9BACL</name>
<dbReference type="InterPro" id="IPR000524">
    <property type="entry name" value="Tscrpt_reg_HTH_GntR"/>
</dbReference>
<dbReference type="GO" id="GO:0003700">
    <property type="term" value="F:DNA-binding transcription factor activity"/>
    <property type="evidence" value="ECO:0007669"/>
    <property type="project" value="InterPro"/>
</dbReference>
<dbReference type="GO" id="GO:0008483">
    <property type="term" value="F:transaminase activity"/>
    <property type="evidence" value="ECO:0007669"/>
    <property type="project" value="UniProtKB-KW"/>
</dbReference>
<evidence type="ECO:0000256" key="5">
    <source>
        <dbReference type="ARBA" id="ARBA00022576"/>
    </source>
</evidence>
<accession>A0A172TNE8</accession>
<dbReference type="SUPFAM" id="SSF46785">
    <property type="entry name" value="Winged helix' DNA-binding domain"/>
    <property type="match status" value="1"/>
</dbReference>
<evidence type="ECO:0000313" key="13">
    <source>
        <dbReference type="Proteomes" id="UP000076927"/>
    </source>
</evidence>
<dbReference type="SMART" id="SM00345">
    <property type="entry name" value="HTH_GNTR"/>
    <property type="match status" value="1"/>
</dbReference>
<evidence type="ECO:0000256" key="1">
    <source>
        <dbReference type="ARBA" id="ARBA00001933"/>
    </source>
</evidence>
<comment type="subunit">
    <text evidence="4">Homodimer.</text>
</comment>
<dbReference type="CDD" id="cd07377">
    <property type="entry name" value="WHTH_GntR"/>
    <property type="match status" value="1"/>
</dbReference>
<dbReference type="PANTHER" id="PTHR46577">
    <property type="entry name" value="HTH-TYPE TRANSCRIPTIONAL REGULATORY PROTEIN GABR"/>
    <property type="match status" value="1"/>
</dbReference>
<keyword evidence="8" id="KW-0805">Transcription regulation</keyword>
<reference evidence="12 13" key="1">
    <citation type="submission" date="2015-01" db="EMBL/GenBank/DDBJ databases">
        <title>Paenibacillus swuensis/DY6/whole genome sequencing.</title>
        <authorList>
            <person name="Kim M.K."/>
            <person name="Srinivasan S."/>
            <person name="Lee J.-J."/>
        </authorList>
    </citation>
    <scope>NUCLEOTIDE SEQUENCE [LARGE SCALE GENOMIC DNA]</scope>
    <source>
        <strain evidence="12 13">DY6</strain>
    </source>
</reference>
<dbReference type="GO" id="GO:0030170">
    <property type="term" value="F:pyridoxal phosphate binding"/>
    <property type="evidence" value="ECO:0007669"/>
    <property type="project" value="InterPro"/>
</dbReference>
<dbReference type="InterPro" id="IPR015421">
    <property type="entry name" value="PyrdxlP-dep_Trfase_major"/>
</dbReference>
<dbReference type="Gene3D" id="3.90.1150.10">
    <property type="entry name" value="Aspartate Aminotransferase, domain 1"/>
    <property type="match status" value="1"/>
</dbReference>
<evidence type="ECO:0000256" key="4">
    <source>
        <dbReference type="ARBA" id="ARBA00011738"/>
    </source>
</evidence>
<organism evidence="12 13">
    <name type="scientific">Paenibacillus swuensis</name>
    <dbReference type="NCBI Taxonomy" id="1178515"/>
    <lineage>
        <taxon>Bacteria</taxon>
        <taxon>Bacillati</taxon>
        <taxon>Bacillota</taxon>
        <taxon>Bacilli</taxon>
        <taxon>Bacillales</taxon>
        <taxon>Paenibacillaceae</taxon>
        <taxon>Paenibacillus</taxon>
    </lineage>
</organism>
<keyword evidence="13" id="KW-1185">Reference proteome</keyword>